<protein>
    <submittedName>
        <fullName evidence="1">Uncharacterized protein</fullName>
    </submittedName>
</protein>
<dbReference type="PRINTS" id="PR02045">
    <property type="entry name" value="F138DOMAIN"/>
</dbReference>
<name>A0A8I3VXH0_CALJA</name>
<sequence length="133" mass="14810">QERNSVSKKKRKSILLRLFAVEKSALPIRLWSSSYRESCSVVQTGVQWHDLSSLKPLPPAYKHFSCCSFQVSGTTNVCHHAWIIFVFFVEIGFHHIGQTGLELLTSSDLPASASQSAGITDVSHPTWPTTLLL</sequence>
<dbReference type="PANTHER" id="PTHR12138">
    <property type="entry name" value="PRIMATE-EXPANDED PROTEIN FAMILY"/>
    <property type="match status" value="1"/>
</dbReference>
<dbReference type="Ensembl" id="ENSCJAT00000133836.1">
    <property type="protein sequence ID" value="ENSCJAP00000080814.1"/>
    <property type="gene ID" value="ENSCJAG00000070041.1"/>
</dbReference>
<dbReference type="AlphaFoldDB" id="A0A8I3VXH0"/>
<dbReference type="PANTHER" id="PTHR12138:SF133">
    <property type="entry name" value="SECRETED PROTEIN"/>
    <property type="match status" value="1"/>
</dbReference>
<dbReference type="GeneTree" id="ENSGT00940000167556"/>
<reference evidence="1" key="2">
    <citation type="submission" date="2025-08" db="UniProtKB">
        <authorList>
            <consortium name="Ensembl"/>
        </authorList>
    </citation>
    <scope>IDENTIFICATION</scope>
</reference>
<organism evidence="1 2">
    <name type="scientific">Callithrix jacchus</name>
    <name type="common">White-tufted-ear marmoset</name>
    <name type="synonym">Simia Jacchus</name>
    <dbReference type="NCBI Taxonomy" id="9483"/>
    <lineage>
        <taxon>Eukaryota</taxon>
        <taxon>Metazoa</taxon>
        <taxon>Chordata</taxon>
        <taxon>Craniata</taxon>
        <taxon>Vertebrata</taxon>
        <taxon>Euteleostomi</taxon>
        <taxon>Mammalia</taxon>
        <taxon>Eutheria</taxon>
        <taxon>Euarchontoglires</taxon>
        <taxon>Primates</taxon>
        <taxon>Haplorrhini</taxon>
        <taxon>Platyrrhini</taxon>
        <taxon>Cebidae</taxon>
        <taxon>Callitrichinae</taxon>
        <taxon>Callithrix</taxon>
        <taxon>Callithrix</taxon>
    </lineage>
</organism>
<dbReference type="Proteomes" id="UP000008225">
    <property type="component" value="Chromosome 15"/>
</dbReference>
<reference evidence="1 2" key="1">
    <citation type="submission" date="2009-03" db="EMBL/GenBank/DDBJ databases">
        <authorList>
            <person name="Warren W."/>
            <person name="Ye L."/>
            <person name="Minx P."/>
            <person name="Worley K."/>
            <person name="Gibbs R."/>
            <person name="Wilson R.K."/>
        </authorList>
    </citation>
    <scope>NUCLEOTIDE SEQUENCE [LARGE SCALE GENOMIC DNA]</scope>
</reference>
<reference evidence="1" key="3">
    <citation type="submission" date="2025-09" db="UniProtKB">
        <authorList>
            <consortium name="Ensembl"/>
        </authorList>
    </citation>
    <scope>IDENTIFICATION</scope>
</reference>
<keyword evidence="2" id="KW-1185">Reference proteome</keyword>
<evidence type="ECO:0000313" key="2">
    <source>
        <dbReference type="Proteomes" id="UP000008225"/>
    </source>
</evidence>
<proteinExistence type="predicted"/>
<accession>A0A8I3VXH0</accession>
<evidence type="ECO:0000313" key="1">
    <source>
        <dbReference type="Ensembl" id="ENSCJAP00000080814.1"/>
    </source>
</evidence>